<dbReference type="KEGG" id="sphv:F9278_33495"/>
<proteinExistence type="predicted"/>
<keyword evidence="3" id="KW-1185">Reference proteome</keyword>
<feature type="region of interest" description="Disordered" evidence="1">
    <location>
        <begin position="21"/>
        <end position="103"/>
    </location>
</feature>
<protein>
    <submittedName>
        <fullName evidence="2">Uncharacterized protein</fullName>
    </submittedName>
</protein>
<name>A0A5P8KAE2_9ACTN</name>
<dbReference type="EMBL" id="CP045096">
    <property type="protein sequence ID" value="QFR00274.1"/>
    <property type="molecule type" value="Genomic_DNA"/>
</dbReference>
<gene>
    <name evidence="2" type="ORF">F9278_33495</name>
</gene>
<evidence type="ECO:0000256" key="1">
    <source>
        <dbReference type="SAM" id="MobiDB-lite"/>
    </source>
</evidence>
<evidence type="ECO:0000313" key="2">
    <source>
        <dbReference type="EMBL" id="QFR00274.1"/>
    </source>
</evidence>
<evidence type="ECO:0000313" key="3">
    <source>
        <dbReference type="Proteomes" id="UP000327294"/>
    </source>
</evidence>
<accession>A0A5P8KAE2</accession>
<dbReference type="Proteomes" id="UP000327294">
    <property type="component" value="Chromosome"/>
</dbReference>
<sequence>MGLLAQFPAPLKGRRPCFAFRGAGNCATSPHPPAPRNEPAPPESAHADGTRVTSGFGSIGTGVALWSGPCSPPMPPASTVTDRSTDWSWATARHRSRGPGGPP</sequence>
<reference evidence="2 3" key="1">
    <citation type="submission" date="2019-10" db="EMBL/GenBank/DDBJ databases">
        <title>Streptomyces sp. strain GY16 isolated from leaves of Broussonetia papyrifera.</title>
        <authorList>
            <person name="Mo P."/>
        </authorList>
    </citation>
    <scope>NUCLEOTIDE SEQUENCE [LARGE SCALE GENOMIC DNA]</scope>
    <source>
        <strain evidence="2 3">GY16</strain>
    </source>
</reference>
<organism evidence="2 3">
    <name type="scientific">Streptomyces phaeolivaceus</name>
    <dbReference type="NCBI Taxonomy" id="2653200"/>
    <lineage>
        <taxon>Bacteria</taxon>
        <taxon>Bacillati</taxon>
        <taxon>Actinomycetota</taxon>
        <taxon>Actinomycetes</taxon>
        <taxon>Kitasatosporales</taxon>
        <taxon>Streptomycetaceae</taxon>
        <taxon>Streptomyces</taxon>
    </lineage>
</organism>
<feature type="compositionally biased region" description="Polar residues" evidence="1">
    <location>
        <begin position="78"/>
        <end position="88"/>
    </location>
</feature>
<feature type="compositionally biased region" description="Pro residues" evidence="1">
    <location>
        <begin position="30"/>
        <end position="42"/>
    </location>
</feature>
<dbReference type="AlphaFoldDB" id="A0A5P8KAE2"/>